<protein>
    <submittedName>
        <fullName evidence="1">Uncharacterized protein</fullName>
    </submittedName>
</protein>
<accession>A0A8S5QGG4</accession>
<organism evidence="1">
    <name type="scientific">Siphoviridae sp. cteHV32</name>
    <dbReference type="NCBI Taxonomy" id="2825588"/>
    <lineage>
        <taxon>Viruses</taxon>
        <taxon>Duplodnaviria</taxon>
        <taxon>Heunggongvirae</taxon>
        <taxon>Uroviricota</taxon>
        <taxon>Caudoviricetes</taxon>
    </lineage>
</organism>
<dbReference type="EMBL" id="BK015653">
    <property type="protein sequence ID" value="DAE18343.1"/>
    <property type="molecule type" value="Genomic_DNA"/>
</dbReference>
<sequence length="130" mass="14627">MRGRLRQKQSIWISTVTEKNNGMDKTLVYSNPQKKNISVSATAGTPEELSAGIVPDYDRYITVFDRTFQPKESNVLWIDVVPEIREDGTLILDGDNSPTVLPDYRLKRILDTQKGQVARYGIAKIGGNNE</sequence>
<proteinExistence type="predicted"/>
<reference evidence="1" key="1">
    <citation type="journal article" date="2021" name="Proc. Natl. Acad. Sci. U.S.A.">
        <title>A Catalog of Tens of Thousands of Viruses from Human Metagenomes Reveals Hidden Associations with Chronic Diseases.</title>
        <authorList>
            <person name="Tisza M.J."/>
            <person name="Buck C.B."/>
        </authorList>
    </citation>
    <scope>NUCLEOTIDE SEQUENCE</scope>
    <source>
        <strain evidence="1">CteHV32</strain>
    </source>
</reference>
<name>A0A8S5QGG4_9CAUD</name>
<evidence type="ECO:0000313" key="1">
    <source>
        <dbReference type="EMBL" id="DAE18343.1"/>
    </source>
</evidence>